<dbReference type="SUPFAM" id="SSF53098">
    <property type="entry name" value="Ribonuclease H-like"/>
    <property type="match status" value="1"/>
</dbReference>
<sequence>MEWIESEFAWLELGDLRREKRVKTIVEQFSRIAESQPGACMGDSDLEALYRVAKNPAITTDAILDAHQQAAIVRTASHAVVVLAQDTSVIDLTKPSRQVKGTGPLESDDKFGFFLHPLYALSEQGLPLGMVDHVLWTRQSILTNVDRPDKERLRKQSCYECIGSRSGWEFRSVSLTCHRIAASTTRSTTDFSAI</sequence>
<dbReference type="InterPro" id="IPR014735">
    <property type="entry name" value="Transposase_Tn5-like_N"/>
</dbReference>
<evidence type="ECO:0000313" key="3">
    <source>
        <dbReference type="Proteomes" id="UP000318053"/>
    </source>
</evidence>
<dbReference type="AlphaFoldDB" id="A0A5C5XS75"/>
<dbReference type="Pfam" id="PF14706">
    <property type="entry name" value="Tnp_DNA_bind"/>
    <property type="match status" value="1"/>
</dbReference>
<evidence type="ECO:0000259" key="1">
    <source>
        <dbReference type="Pfam" id="PF14706"/>
    </source>
</evidence>
<dbReference type="InterPro" id="IPR038215">
    <property type="entry name" value="TN5-like_N_sf"/>
</dbReference>
<proteinExistence type="predicted"/>
<dbReference type="Gene3D" id="3.90.350.10">
    <property type="entry name" value="Transposase Inhibitor Protein From Tn5, Chain A, domain 1"/>
    <property type="match status" value="1"/>
</dbReference>
<dbReference type="OrthoDB" id="139608at2"/>
<dbReference type="Gene3D" id="1.10.246.40">
    <property type="entry name" value="Tn5 transposase, domain 1"/>
    <property type="match status" value="1"/>
</dbReference>
<dbReference type="InterPro" id="IPR012337">
    <property type="entry name" value="RNaseH-like_sf"/>
</dbReference>
<reference evidence="2 3" key="1">
    <citation type="submission" date="2019-02" db="EMBL/GenBank/DDBJ databases">
        <title>Deep-cultivation of Planctomycetes and their phenomic and genomic characterization uncovers novel biology.</title>
        <authorList>
            <person name="Wiegand S."/>
            <person name="Jogler M."/>
            <person name="Boedeker C."/>
            <person name="Pinto D."/>
            <person name="Vollmers J."/>
            <person name="Rivas-Marin E."/>
            <person name="Kohn T."/>
            <person name="Peeters S.H."/>
            <person name="Heuer A."/>
            <person name="Rast P."/>
            <person name="Oberbeckmann S."/>
            <person name="Bunk B."/>
            <person name="Jeske O."/>
            <person name="Meyerdierks A."/>
            <person name="Storesund J.E."/>
            <person name="Kallscheuer N."/>
            <person name="Luecker S."/>
            <person name="Lage O.M."/>
            <person name="Pohl T."/>
            <person name="Merkel B.J."/>
            <person name="Hornburger P."/>
            <person name="Mueller R.-W."/>
            <person name="Bruemmer F."/>
            <person name="Labrenz M."/>
            <person name="Spormann A.M."/>
            <person name="Op Den Camp H."/>
            <person name="Overmann J."/>
            <person name="Amann R."/>
            <person name="Jetten M.S.M."/>
            <person name="Mascher T."/>
            <person name="Medema M.H."/>
            <person name="Devos D.P."/>
            <person name="Kaster A.-K."/>
            <person name="Ovreas L."/>
            <person name="Rohde M."/>
            <person name="Galperin M.Y."/>
            <person name="Jogler C."/>
        </authorList>
    </citation>
    <scope>NUCLEOTIDE SEQUENCE [LARGE SCALE GENOMIC DNA]</scope>
    <source>
        <strain evidence="2 3">CA85</strain>
    </source>
</reference>
<dbReference type="RefSeq" id="WP_146391914.1">
    <property type="nucleotide sequence ID" value="NZ_SJPK01000006.1"/>
</dbReference>
<feature type="domain" description="Transposase Tn5-like N-terminal" evidence="1">
    <location>
        <begin position="2"/>
        <end position="58"/>
    </location>
</feature>
<dbReference type="Proteomes" id="UP000318053">
    <property type="component" value="Unassembled WGS sequence"/>
</dbReference>
<name>A0A5C5XS75_9BACT</name>
<evidence type="ECO:0000313" key="2">
    <source>
        <dbReference type="EMBL" id="TWT66096.1"/>
    </source>
</evidence>
<protein>
    <recommendedName>
        <fullName evidence="1">Transposase Tn5-like N-terminal domain-containing protein</fullName>
    </recommendedName>
</protein>
<comment type="caution">
    <text evidence="2">The sequence shown here is derived from an EMBL/GenBank/DDBJ whole genome shotgun (WGS) entry which is preliminary data.</text>
</comment>
<keyword evidence="3" id="KW-1185">Reference proteome</keyword>
<organism evidence="2 3">
    <name type="scientific">Allorhodopirellula solitaria</name>
    <dbReference type="NCBI Taxonomy" id="2527987"/>
    <lineage>
        <taxon>Bacteria</taxon>
        <taxon>Pseudomonadati</taxon>
        <taxon>Planctomycetota</taxon>
        <taxon>Planctomycetia</taxon>
        <taxon>Pirellulales</taxon>
        <taxon>Pirellulaceae</taxon>
        <taxon>Allorhodopirellula</taxon>
    </lineage>
</organism>
<accession>A0A5C5XS75</accession>
<dbReference type="EMBL" id="SJPK01000006">
    <property type="protein sequence ID" value="TWT66096.1"/>
    <property type="molecule type" value="Genomic_DNA"/>
</dbReference>
<gene>
    <name evidence="2" type="ORF">CA85_29600</name>
</gene>